<dbReference type="AlphaFoldDB" id="A0A914DSM5"/>
<dbReference type="PANTHER" id="PTHR11362">
    <property type="entry name" value="PHOSPHATIDYLETHANOLAMINE-BINDING PROTEIN"/>
    <property type="match status" value="1"/>
</dbReference>
<dbReference type="PANTHER" id="PTHR11362:SF82">
    <property type="entry name" value="PHOSPHATIDYLETHANOLAMINE-BINDING PROTEIN 4"/>
    <property type="match status" value="1"/>
</dbReference>
<feature type="signal peptide" evidence="1">
    <location>
        <begin position="1"/>
        <end position="20"/>
    </location>
</feature>
<dbReference type="SUPFAM" id="SSF49777">
    <property type="entry name" value="PEBP-like"/>
    <property type="match status" value="1"/>
</dbReference>
<evidence type="ECO:0000313" key="2">
    <source>
        <dbReference type="Proteomes" id="UP000887540"/>
    </source>
</evidence>
<organism evidence="2 3">
    <name type="scientific">Acrobeloides nanus</name>
    <dbReference type="NCBI Taxonomy" id="290746"/>
    <lineage>
        <taxon>Eukaryota</taxon>
        <taxon>Metazoa</taxon>
        <taxon>Ecdysozoa</taxon>
        <taxon>Nematoda</taxon>
        <taxon>Chromadorea</taxon>
        <taxon>Rhabditida</taxon>
        <taxon>Tylenchina</taxon>
        <taxon>Cephalobomorpha</taxon>
        <taxon>Cephaloboidea</taxon>
        <taxon>Cephalobidae</taxon>
        <taxon>Acrobeloides</taxon>
    </lineage>
</organism>
<proteinExistence type="predicted"/>
<evidence type="ECO:0000256" key="1">
    <source>
        <dbReference type="SAM" id="SignalP"/>
    </source>
</evidence>
<dbReference type="Pfam" id="PF01161">
    <property type="entry name" value="PBP"/>
    <property type="match status" value="1"/>
</dbReference>
<accession>A0A914DSM5</accession>
<protein>
    <submittedName>
        <fullName evidence="3">Phosphatidylethanolamine-binding protein</fullName>
    </submittedName>
</protein>
<dbReference type="InterPro" id="IPR008914">
    <property type="entry name" value="PEBP"/>
</dbReference>
<sequence length="207" mass="24223">MSKFFTFFFLLFITWIRVAALIEESFQKYKIVPGVIPKGPKEDLEVLYGDDEVNFGNFLRPSQTRDKPELYWRADANSLYMLVMIDLDAPSRKDPERKENLHWLVVNIPGSASYNGETIIDYIGARPSAGTGPHRYLFLVYEQSNHLNNIKNELKSKRNFKVKTFADKHKLGIPIAGNFFRSRRLCPLRRQCFETQYVNPKNEFDYL</sequence>
<reference evidence="3" key="1">
    <citation type="submission" date="2022-11" db="UniProtKB">
        <authorList>
            <consortium name="WormBaseParasite"/>
        </authorList>
    </citation>
    <scope>IDENTIFICATION</scope>
</reference>
<dbReference type="WBParaSite" id="ACRNAN_scaffold36.g20274.t1">
    <property type="protein sequence ID" value="ACRNAN_scaffold36.g20274.t1"/>
    <property type="gene ID" value="ACRNAN_scaffold36.g20274"/>
</dbReference>
<dbReference type="InterPro" id="IPR035810">
    <property type="entry name" value="PEBP_euk"/>
</dbReference>
<evidence type="ECO:0000313" key="3">
    <source>
        <dbReference type="WBParaSite" id="ACRNAN_scaffold36.g20274.t1"/>
    </source>
</evidence>
<dbReference type="CDD" id="cd00866">
    <property type="entry name" value="PEBP_euk"/>
    <property type="match status" value="1"/>
</dbReference>
<name>A0A914DSM5_9BILA</name>
<keyword evidence="1" id="KW-0732">Signal</keyword>
<keyword evidence="2" id="KW-1185">Reference proteome</keyword>
<dbReference type="Proteomes" id="UP000887540">
    <property type="component" value="Unplaced"/>
</dbReference>
<feature type="chain" id="PRO_5036674367" evidence="1">
    <location>
        <begin position="21"/>
        <end position="207"/>
    </location>
</feature>
<dbReference type="Gene3D" id="3.90.280.10">
    <property type="entry name" value="PEBP-like"/>
    <property type="match status" value="1"/>
</dbReference>
<dbReference type="InterPro" id="IPR036610">
    <property type="entry name" value="PEBP-like_sf"/>
</dbReference>